<name>A0A844FXL9_9BACT</name>
<sequence>MFFLKIFAFAVFCALFAAGCTSSGTGEGIVYAPPRADAATLAKRSGELAAALAPCEVRGLAFYPENLRKLHLDSPDEFLNLAGQFGFNRFYVCLTSPDSLEHPGLPVLLEAAERAGYPVEAVLPESNYVIGRRGNWLLKLFVPGGTTLEKMLEHIREFEAESKGFRFSGITVIAEPHLFTMSNIHRPKEQVYAWSESTYGPGLDNDMMMKLTLDKLEAFSTMLGGTPLTVAIPDFYQELAEDGKLTCGSVEDFEKFASKVMILNAGNKPTEAIEAVRNELRGARPDSLLVSVTLAEHTSVTTGALRRRNWTDFTRSLGHAISDWKQSPAFDGIVLGPFSQIETLYQEK</sequence>
<reference evidence="2 3" key="1">
    <citation type="submission" date="2019-08" db="EMBL/GenBank/DDBJ databases">
        <title>In-depth cultivation of the pig gut microbiome towards novel bacterial diversity and tailored functional studies.</title>
        <authorList>
            <person name="Wylensek D."/>
            <person name="Hitch T.C.A."/>
            <person name="Clavel T."/>
        </authorList>
    </citation>
    <scope>NUCLEOTIDE SEQUENCE [LARGE SCALE GENOMIC DNA]</scope>
    <source>
        <strain evidence="2 3">BBE-744-WT-12</strain>
    </source>
</reference>
<accession>A0A844FXL9</accession>
<dbReference type="Proteomes" id="UP000435649">
    <property type="component" value="Unassembled WGS sequence"/>
</dbReference>
<keyword evidence="1" id="KW-0732">Signal</keyword>
<protein>
    <recommendedName>
        <fullName evidence="4">TRAP-type C4-dicarboxylate transport system substrate-binding protein</fullName>
    </recommendedName>
</protein>
<evidence type="ECO:0008006" key="4">
    <source>
        <dbReference type="Google" id="ProtNLM"/>
    </source>
</evidence>
<evidence type="ECO:0000313" key="3">
    <source>
        <dbReference type="Proteomes" id="UP000435649"/>
    </source>
</evidence>
<dbReference type="AlphaFoldDB" id="A0A844FXL9"/>
<dbReference type="RefSeq" id="WP_106053047.1">
    <property type="nucleotide sequence ID" value="NZ_CALXOB010000042.1"/>
</dbReference>
<feature type="chain" id="PRO_5032424460" description="TRAP-type C4-dicarboxylate transport system substrate-binding protein" evidence="1">
    <location>
        <begin position="18"/>
        <end position="348"/>
    </location>
</feature>
<dbReference type="PROSITE" id="PS51257">
    <property type="entry name" value="PROKAR_LIPOPROTEIN"/>
    <property type="match status" value="1"/>
</dbReference>
<feature type="signal peptide" evidence="1">
    <location>
        <begin position="1"/>
        <end position="17"/>
    </location>
</feature>
<dbReference type="EMBL" id="VUNS01000001">
    <property type="protein sequence ID" value="MST95492.1"/>
    <property type="molecule type" value="Genomic_DNA"/>
</dbReference>
<gene>
    <name evidence="2" type="ORF">FYJ85_00325</name>
</gene>
<comment type="caution">
    <text evidence="2">The sequence shown here is derived from an EMBL/GenBank/DDBJ whole genome shotgun (WGS) entry which is preliminary data.</text>
</comment>
<organism evidence="2 3">
    <name type="scientific">Victivallis lenta</name>
    <dbReference type="NCBI Taxonomy" id="2606640"/>
    <lineage>
        <taxon>Bacteria</taxon>
        <taxon>Pseudomonadati</taxon>
        <taxon>Lentisphaerota</taxon>
        <taxon>Lentisphaeria</taxon>
        <taxon>Victivallales</taxon>
        <taxon>Victivallaceae</taxon>
        <taxon>Victivallis</taxon>
    </lineage>
</organism>
<evidence type="ECO:0000256" key="1">
    <source>
        <dbReference type="SAM" id="SignalP"/>
    </source>
</evidence>
<evidence type="ECO:0000313" key="2">
    <source>
        <dbReference type="EMBL" id="MST95492.1"/>
    </source>
</evidence>
<keyword evidence="3" id="KW-1185">Reference proteome</keyword>
<proteinExistence type="predicted"/>